<gene>
    <name evidence="3" type="ORF">EAG_10238</name>
</gene>
<dbReference type="InterPro" id="IPR036875">
    <property type="entry name" value="Znf_CCHC_sf"/>
</dbReference>
<feature type="non-terminal residue" evidence="3">
    <location>
        <position position="220"/>
    </location>
</feature>
<dbReference type="GO" id="GO:0008270">
    <property type="term" value="F:zinc ion binding"/>
    <property type="evidence" value="ECO:0007669"/>
    <property type="project" value="UniProtKB-KW"/>
</dbReference>
<feature type="non-terminal residue" evidence="3">
    <location>
        <position position="1"/>
    </location>
</feature>
<dbReference type="SUPFAM" id="SSF57756">
    <property type="entry name" value="Retrovirus zinc finger-like domains"/>
    <property type="match status" value="1"/>
</dbReference>
<sequence>NASKFKPRAIKTAVVTITGKPGGATYAEILSKAKQNISLSSLGIQNLRMRRAMNGALVMELPGPEGKRLAGSLRDTLEGVLKDDALVKNPVTTGEIRLRGIDPATSQEEISYELEKLSGCPPRDLKVSPISVMRDGMGIAWAHCPLEYAIKIAEKGNITLGWTMVRIELMKKRPIQCFRCWRFGHARTNCKSEIDRTGTCFRCGEAGHLARMCTAMPKCV</sequence>
<dbReference type="GO" id="GO:0003676">
    <property type="term" value="F:nucleic acid binding"/>
    <property type="evidence" value="ECO:0007669"/>
    <property type="project" value="InterPro"/>
</dbReference>
<dbReference type="EMBL" id="GL445053">
    <property type="protein sequence ID" value="EFN60243.1"/>
    <property type="molecule type" value="Genomic_DNA"/>
</dbReference>
<evidence type="ECO:0000256" key="1">
    <source>
        <dbReference type="PROSITE-ProRule" id="PRU00047"/>
    </source>
</evidence>
<dbReference type="OrthoDB" id="7554612at2759"/>
<keyword evidence="4" id="KW-1185">Reference proteome</keyword>
<evidence type="ECO:0000313" key="4">
    <source>
        <dbReference type="Proteomes" id="UP000000311"/>
    </source>
</evidence>
<dbReference type="PROSITE" id="PS50158">
    <property type="entry name" value="ZF_CCHC"/>
    <property type="match status" value="1"/>
</dbReference>
<dbReference type="Gene3D" id="4.10.60.10">
    <property type="entry name" value="Zinc finger, CCHC-type"/>
    <property type="match status" value="1"/>
</dbReference>
<feature type="domain" description="CCHC-type" evidence="2">
    <location>
        <begin position="200"/>
        <end position="213"/>
    </location>
</feature>
<dbReference type="Pfam" id="PF00098">
    <property type="entry name" value="zf-CCHC"/>
    <property type="match status" value="1"/>
</dbReference>
<evidence type="ECO:0000259" key="2">
    <source>
        <dbReference type="PROSITE" id="PS50158"/>
    </source>
</evidence>
<dbReference type="AlphaFoldDB" id="E2B245"/>
<name>E2B245_CAMFO</name>
<dbReference type="STRING" id="104421.E2B245"/>
<protein>
    <recommendedName>
        <fullName evidence="2">CCHC-type domain-containing protein</fullName>
    </recommendedName>
</protein>
<keyword evidence="1" id="KW-0863">Zinc-finger</keyword>
<organism evidence="4">
    <name type="scientific">Camponotus floridanus</name>
    <name type="common">Florida carpenter ant</name>
    <dbReference type="NCBI Taxonomy" id="104421"/>
    <lineage>
        <taxon>Eukaryota</taxon>
        <taxon>Metazoa</taxon>
        <taxon>Ecdysozoa</taxon>
        <taxon>Arthropoda</taxon>
        <taxon>Hexapoda</taxon>
        <taxon>Insecta</taxon>
        <taxon>Pterygota</taxon>
        <taxon>Neoptera</taxon>
        <taxon>Endopterygota</taxon>
        <taxon>Hymenoptera</taxon>
        <taxon>Apocrita</taxon>
        <taxon>Aculeata</taxon>
        <taxon>Formicoidea</taxon>
        <taxon>Formicidae</taxon>
        <taxon>Formicinae</taxon>
        <taxon>Camponotus</taxon>
    </lineage>
</organism>
<proteinExistence type="predicted"/>
<dbReference type="OMA" id="HARTNCK"/>
<dbReference type="InParanoid" id="E2B245"/>
<keyword evidence="1" id="KW-0479">Metal-binding</keyword>
<dbReference type="SMART" id="SM00343">
    <property type="entry name" value="ZnF_C2HC"/>
    <property type="match status" value="2"/>
</dbReference>
<reference evidence="3 4" key="1">
    <citation type="journal article" date="2010" name="Science">
        <title>Genomic comparison of the ants Camponotus floridanus and Harpegnathos saltator.</title>
        <authorList>
            <person name="Bonasio R."/>
            <person name="Zhang G."/>
            <person name="Ye C."/>
            <person name="Mutti N.S."/>
            <person name="Fang X."/>
            <person name="Qin N."/>
            <person name="Donahue G."/>
            <person name="Yang P."/>
            <person name="Li Q."/>
            <person name="Li C."/>
            <person name="Zhang P."/>
            <person name="Huang Z."/>
            <person name="Berger S.L."/>
            <person name="Reinberg D."/>
            <person name="Wang J."/>
            <person name="Liebig J."/>
        </authorList>
    </citation>
    <scope>NUCLEOTIDE SEQUENCE [LARGE SCALE GENOMIC DNA]</scope>
    <source>
        <strain evidence="4">C129</strain>
    </source>
</reference>
<accession>E2B245</accession>
<dbReference type="Proteomes" id="UP000000311">
    <property type="component" value="Unassembled WGS sequence"/>
</dbReference>
<evidence type="ECO:0000313" key="3">
    <source>
        <dbReference type="EMBL" id="EFN60243.1"/>
    </source>
</evidence>
<dbReference type="InterPro" id="IPR001878">
    <property type="entry name" value="Znf_CCHC"/>
</dbReference>
<keyword evidence="1" id="KW-0862">Zinc</keyword>